<gene>
    <name evidence="8" type="ORF">AAW51_5153</name>
</gene>
<dbReference type="AlphaFoldDB" id="A0A0G3BQZ7"/>
<comment type="subcellular location">
    <subcellularLocation>
        <location evidence="1">Cell membrane</location>
        <topology evidence="1">Multi-pass membrane protein</topology>
    </subcellularLocation>
</comment>
<name>A0A0G3BQZ7_9BURK</name>
<dbReference type="RefSeq" id="WP_053013909.1">
    <property type="nucleotide sequence ID" value="NZ_CP011371.1"/>
</dbReference>
<keyword evidence="5" id="KW-0472">Membrane</keyword>
<evidence type="ECO:0000256" key="2">
    <source>
        <dbReference type="ARBA" id="ARBA00022475"/>
    </source>
</evidence>
<keyword evidence="2" id="KW-1003">Cell membrane</keyword>
<keyword evidence="3" id="KW-0812">Transmembrane</keyword>
<evidence type="ECO:0000256" key="1">
    <source>
        <dbReference type="ARBA" id="ARBA00004651"/>
    </source>
</evidence>
<dbReference type="STRING" id="413882.AAW51_5153"/>
<keyword evidence="9" id="KW-1185">Reference proteome</keyword>
<dbReference type="Pfam" id="PF08269">
    <property type="entry name" value="dCache_2"/>
    <property type="match status" value="1"/>
</dbReference>
<organism evidence="8 9">
    <name type="scientific">Caldimonas brevitalea</name>
    <dbReference type="NCBI Taxonomy" id="413882"/>
    <lineage>
        <taxon>Bacteria</taxon>
        <taxon>Pseudomonadati</taxon>
        <taxon>Pseudomonadota</taxon>
        <taxon>Betaproteobacteria</taxon>
        <taxon>Burkholderiales</taxon>
        <taxon>Sphaerotilaceae</taxon>
        <taxon>Caldimonas</taxon>
    </lineage>
</organism>
<evidence type="ECO:0000256" key="5">
    <source>
        <dbReference type="ARBA" id="ARBA00023136"/>
    </source>
</evidence>
<feature type="chain" id="PRO_5005184032" evidence="6">
    <location>
        <begin position="25"/>
        <end position="156"/>
    </location>
</feature>
<evidence type="ECO:0000313" key="9">
    <source>
        <dbReference type="Proteomes" id="UP000035352"/>
    </source>
</evidence>
<dbReference type="InterPro" id="IPR033480">
    <property type="entry name" value="sCache_2"/>
</dbReference>
<keyword evidence="6" id="KW-0732">Signal</keyword>
<dbReference type="InterPro" id="IPR004010">
    <property type="entry name" value="Double_Cache_2"/>
</dbReference>
<dbReference type="KEGG" id="pbh:AAW51_5153"/>
<dbReference type="OrthoDB" id="9178561at2"/>
<evidence type="ECO:0000259" key="7">
    <source>
        <dbReference type="SMART" id="SM01049"/>
    </source>
</evidence>
<evidence type="ECO:0000256" key="3">
    <source>
        <dbReference type="ARBA" id="ARBA00022692"/>
    </source>
</evidence>
<dbReference type="Proteomes" id="UP000035352">
    <property type="component" value="Chromosome"/>
</dbReference>
<reference evidence="8 9" key="1">
    <citation type="submission" date="2015-05" db="EMBL/GenBank/DDBJ databases">
        <authorList>
            <person name="Tang B."/>
            <person name="Yu Y."/>
        </authorList>
    </citation>
    <scope>NUCLEOTIDE SEQUENCE [LARGE SCALE GENOMIC DNA]</scope>
    <source>
        <strain evidence="8 9">DSM 7029</strain>
    </source>
</reference>
<accession>A0A0G3BQZ7</accession>
<dbReference type="Gene3D" id="3.30.450.20">
    <property type="entry name" value="PAS domain"/>
    <property type="match status" value="1"/>
</dbReference>
<sequence length="156" mass="16877">MFSKFTRTATVAIVAGFVSFGAIAQERGTKDEAKAMADAAAAHVKKVGVEKAFNDFQTDKATWIKKDMYVFAIDYTGTIVAHGMTPKLVGKNMAEMKNDDGKSSVLEMAEVAKTKGAGWYQYTFTHPATKKAENKASYIVKTPGSANTFLGVGIYQ</sequence>
<evidence type="ECO:0000256" key="4">
    <source>
        <dbReference type="ARBA" id="ARBA00022989"/>
    </source>
</evidence>
<keyword evidence="4" id="KW-1133">Transmembrane helix</keyword>
<feature type="domain" description="Single Cache" evidence="7">
    <location>
        <begin position="22"/>
        <end position="106"/>
    </location>
</feature>
<evidence type="ECO:0000313" key="8">
    <source>
        <dbReference type="EMBL" id="AKJ31844.1"/>
    </source>
</evidence>
<protein>
    <submittedName>
        <fullName evidence="8">Methyl-accepting chemotaxis protein</fullName>
    </submittedName>
</protein>
<feature type="signal peptide" evidence="6">
    <location>
        <begin position="1"/>
        <end position="24"/>
    </location>
</feature>
<evidence type="ECO:0000256" key="6">
    <source>
        <dbReference type="SAM" id="SignalP"/>
    </source>
</evidence>
<dbReference type="GO" id="GO:0005886">
    <property type="term" value="C:plasma membrane"/>
    <property type="evidence" value="ECO:0007669"/>
    <property type="project" value="UniProtKB-SubCell"/>
</dbReference>
<dbReference type="SMART" id="SM01049">
    <property type="entry name" value="Cache_2"/>
    <property type="match status" value="1"/>
</dbReference>
<proteinExistence type="predicted"/>
<dbReference type="EMBL" id="CP011371">
    <property type="protein sequence ID" value="AKJ31844.1"/>
    <property type="molecule type" value="Genomic_DNA"/>
</dbReference>